<keyword evidence="3" id="KW-1185">Reference proteome</keyword>
<comment type="caution">
    <text evidence="2">The sequence shown here is derived from an EMBL/GenBank/DDBJ whole genome shotgun (WGS) entry which is preliminary data.</text>
</comment>
<evidence type="ECO:0000259" key="1">
    <source>
        <dbReference type="Pfam" id="PF01636"/>
    </source>
</evidence>
<dbReference type="SUPFAM" id="SSF56112">
    <property type="entry name" value="Protein kinase-like (PK-like)"/>
    <property type="match status" value="1"/>
</dbReference>
<dbReference type="InterPro" id="IPR011009">
    <property type="entry name" value="Kinase-like_dom_sf"/>
</dbReference>
<organism evidence="2 3">
    <name type="scientific">Nocardioides baculatus</name>
    <dbReference type="NCBI Taxonomy" id="2801337"/>
    <lineage>
        <taxon>Bacteria</taxon>
        <taxon>Bacillati</taxon>
        <taxon>Actinomycetota</taxon>
        <taxon>Actinomycetes</taxon>
        <taxon>Propionibacteriales</taxon>
        <taxon>Nocardioidaceae</taxon>
        <taxon>Nocardioides</taxon>
    </lineage>
</organism>
<proteinExistence type="predicted"/>
<dbReference type="Proteomes" id="UP000636918">
    <property type="component" value="Unassembled WGS sequence"/>
</dbReference>
<dbReference type="RefSeq" id="WP_201937443.1">
    <property type="nucleotide sequence ID" value="NZ_JAERSG010000004.1"/>
</dbReference>
<evidence type="ECO:0000313" key="2">
    <source>
        <dbReference type="EMBL" id="MBL0748623.1"/>
    </source>
</evidence>
<name>A0ABS1LA97_9ACTN</name>
<feature type="domain" description="Aminoglycoside phosphotransferase" evidence="1">
    <location>
        <begin position="18"/>
        <end position="232"/>
    </location>
</feature>
<dbReference type="Pfam" id="PF01636">
    <property type="entry name" value="APH"/>
    <property type="match status" value="1"/>
</dbReference>
<dbReference type="EMBL" id="JAERSG010000004">
    <property type="protein sequence ID" value="MBL0748623.1"/>
    <property type="molecule type" value="Genomic_DNA"/>
</dbReference>
<evidence type="ECO:0000313" key="3">
    <source>
        <dbReference type="Proteomes" id="UP000636918"/>
    </source>
</evidence>
<dbReference type="InterPro" id="IPR002575">
    <property type="entry name" value="Aminoglycoside_PTrfase"/>
</dbReference>
<protein>
    <submittedName>
        <fullName evidence="2">Phosphotransferase</fullName>
    </submittedName>
</protein>
<accession>A0ABS1LA97</accession>
<reference evidence="2 3" key="1">
    <citation type="submission" date="2021-01" db="EMBL/GenBank/DDBJ databases">
        <title>Genome seq and assembly of Nocardiodes sp. G10.</title>
        <authorList>
            <person name="Chhetri G."/>
        </authorList>
    </citation>
    <scope>NUCLEOTIDE SEQUENCE [LARGE SCALE GENOMIC DNA]</scope>
    <source>
        <strain evidence="2 3">G10</strain>
    </source>
</reference>
<sequence>MIDPSALLVEHWGVTTPVRPLGGGMNSETWLVEHAGSTWVAKHVPEGGVAGLVAGSEVATTLADAGFATGRPLPARDGRLVVVAPDGSGLALLEHVAGRELEGESDDEQVWIATVLAGVHAATDLGPEPATATFAADWLAPGAPGVTEHGWLVAAISGVRAETDPLALTWATLHADPAPEAFVHDDATGTTGLIDWAGSTRGPVLYDVASAVMYLGGAEHATAFLDAYDARGPLAHGELRHLDAFRRMREVVQGVYFAGRLAADDLTGGIERADNEKGLSDARRRLAELGVRTD</sequence>
<dbReference type="Gene3D" id="3.90.1200.10">
    <property type="match status" value="1"/>
</dbReference>
<gene>
    <name evidence="2" type="ORF">JI751_13475</name>
</gene>